<dbReference type="PROSITE" id="PS00624">
    <property type="entry name" value="GMC_OXRED_2"/>
    <property type="match status" value="1"/>
</dbReference>
<dbReference type="InterPro" id="IPR007867">
    <property type="entry name" value="GMC_OxRtase_C"/>
</dbReference>
<dbReference type="InterPro" id="IPR000172">
    <property type="entry name" value="GMC_OxRdtase_N"/>
</dbReference>
<comment type="cofactor">
    <cofactor evidence="1 5">
        <name>FAD</name>
        <dbReference type="ChEBI" id="CHEBI:57692"/>
    </cofactor>
</comment>
<evidence type="ECO:0000256" key="4">
    <source>
        <dbReference type="ARBA" id="ARBA00022827"/>
    </source>
</evidence>
<name>A0A2N3PYI5_9PROT</name>
<proteinExistence type="inferred from homology"/>
<accession>A0A2N3PYI5</accession>
<feature type="domain" description="Glucose-methanol-choline oxidoreductase N-terminal" evidence="7">
    <location>
        <begin position="91"/>
        <end position="114"/>
    </location>
</feature>
<evidence type="ECO:0000256" key="6">
    <source>
        <dbReference type="RuleBase" id="RU003968"/>
    </source>
</evidence>
<dbReference type="Gene3D" id="3.50.50.60">
    <property type="entry name" value="FAD/NAD(P)-binding domain"/>
    <property type="match status" value="1"/>
</dbReference>
<dbReference type="GO" id="GO:0016614">
    <property type="term" value="F:oxidoreductase activity, acting on CH-OH group of donors"/>
    <property type="evidence" value="ECO:0007669"/>
    <property type="project" value="InterPro"/>
</dbReference>
<gene>
    <name evidence="9" type="ORF">CWS72_05230</name>
</gene>
<dbReference type="PROSITE" id="PS00623">
    <property type="entry name" value="GMC_OXRED_1"/>
    <property type="match status" value="1"/>
</dbReference>
<comment type="similarity">
    <text evidence="2 6">Belongs to the GMC oxidoreductase family.</text>
</comment>
<keyword evidence="4 5" id="KW-0274">FAD</keyword>
<dbReference type="SUPFAM" id="SSF51905">
    <property type="entry name" value="FAD/NAD(P)-binding domain"/>
    <property type="match status" value="1"/>
</dbReference>
<dbReference type="Gene3D" id="3.30.560.10">
    <property type="entry name" value="Glucose Oxidase, domain 3"/>
    <property type="match status" value="1"/>
</dbReference>
<evidence type="ECO:0000313" key="9">
    <source>
        <dbReference type="EMBL" id="PKU25472.1"/>
    </source>
</evidence>
<dbReference type="Pfam" id="PF00732">
    <property type="entry name" value="GMC_oxred_N"/>
    <property type="match status" value="1"/>
</dbReference>
<dbReference type="Pfam" id="PF05199">
    <property type="entry name" value="GMC_oxred_C"/>
    <property type="match status" value="1"/>
</dbReference>
<dbReference type="PIRSF" id="PIRSF000137">
    <property type="entry name" value="Alcohol_oxidase"/>
    <property type="match status" value="1"/>
</dbReference>
<evidence type="ECO:0000256" key="2">
    <source>
        <dbReference type="ARBA" id="ARBA00010790"/>
    </source>
</evidence>
<evidence type="ECO:0000256" key="1">
    <source>
        <dbReference type="ARBA" id="ARBA00001974"/>
    </source>
</evidence>
<organism evidence="9 10">
    <name type="scientific">Telmatospirillum siberiense</name>
    <dbReference type="NCBI Taxonomy" id="382514"/>
    <lineage>
        <taxon>Bacteria</taxon>
        <taxon>Pseudomonadati</taxon>
        <taxon>Pseudomonadota</taxon>
        <taxon>Alphaproteobacteria</taxon>
        <taxon>Rhodospirillales</taxon>
        <taxon>Rhodospirillaceae</taxon>
        <taxon>Telmatospirillum</taxon>
    </lineage>
</organism>
<dbReference type="InterPro" id="IPR036188">
    <property type="entry name" value="FAD/NAD-bd_sf"/>
</dbReference>
<reference evidence="10" key="1">
    <citation type="submission" date="2017-12" db="EMBL/GenBank/DDBJ databases">
        <title>Draft genome sequence of Telmatospirillum siberiense 26-4b1T, an acidotolerant peatland alphaproteobacterium potentially involved in sulfur cycling.</title>
        <authorList>
            <person name="Hausmann B."/>
            <person name="Pjevac P."/>
            <person name="Schreck K."/>
            <person name="Herbold C.W."/>
            <person name="Daims H."/>
            <person name="Wagner M."/>
            <person name="Pester M."/>
            <person name="Loy A."/>
        </authorList>
    </citation>
    <scope>NUCLEOTIDE SEQUENCE [LARGE SCALE GENOMIC DNA]</scope>
    <source>
        <strain evidence="10">26-4b1</strain>
    </source>
</reference>
<dbReference type="RefSeq" id="WP_101249527.1">
    <property type="nucleotide sequence ID" value="NZ_PIUM01000004.1"/>
</dbReference>
<protein>
    <submittedName>
        <fullName evidence="9">Glucose-methanol-choline oxidoreductase</fullName>
    </submittedName>
</protein>
<dbReference type="AlphaFoldDB" id="A0A2N3PYI5"/>
<keyword evidence="10" id="KW-1185">Reference proteome</keyword>
<dbReference type="Proteomes" id="UP000233293">
    <property type="component" value="Unassembled WGS sequence"/>
</dbReference>
<keyword evidence="3 6" id="KW-0285">Flavoprotein</keyword>
<dbReference type="SUPFAM" id="SSF54373">
    <property type="entry name" value="FAD-linked reductases, C-terminal domain"/>
    <property type="match status" value="1"/>
</dbReference>
<dbReference type="OrthoDB" id="9785276at2"/>
<dbReference type="PANTHER" id="PTHR11552:SF147">
    <property type="entry name" value="CHOLINE DEHYDROGENASE, MITOCHONDRIAL"/>
    <property type="match status" value="1"/>
</dbReference>
<evidence type="ECO:0000313" key="10">
    <source>
        <dbReference type="Proteomes" id="UP000233293"/>
    </source>
</evidence>
<comment type="caution">
    <text evidence="9">The sequence shown here is derived from an EMBL/GenBank/DDBJ whole genome shotgun (WGS) entry which is preliminary data.</text>
</comment>
<evidence type="ECO:0000259" key="8">
    <source>
        <dbReference type="PROSITE" id="PS00624"/>
    </source>
</evidence>
<feature type="binding site" evidence="5">
    <location>
        <position position="93"/>
    </location>
    <ligand>
        <name>FAD</name>
        <dbReference type="ChEBI" id="CHEBI:57692"/>
    </ligand>
</feature>
<dbReference type="GO" id="GO:0050660">
    <property type="term" value="F:flavin adenine dinucleotide binding"/>
    <property type="evidence" value="ECO:0007669"/>
    <property type="project" value="InterPro"/>
</dbReference>
<evidence type="ECO:0000259" key="7">
    <source>
        <dbReference type="PROSITE" id="PS00623"/>
    </source>
</evidence>
<evidence type="ECO:0000256" key="5">
    <source>
        <dbReference type="PIRSR" id="PIRSR000137-2"/>
    </source>
</evidence>
<dbReference type="InterPro" id="IPR012132">
    <property type="entry name" value="GMC_OxRdtase"/>
</dbReference>
<evidence type="ECO:0000256" key="3">
    <source>
        <dbReference type="ARBA" id="ARBA00022630"/>
    </source>
</evidence>
<sequence>MTAPTVPLRPLRPSYDHIVVGAGSGGAAVTRRLVDAGADVLLIEAGPSGIGVADIEEPARWVALPRGPYDWGYDYAPGPQIDGRVIGIPRGRVLGGSSAINALMWYRGHPLDYDAWEADGAEGWAFRDVLPYFKRCEDWEGGETAYRGAGGPLRIERSHDPHPLADALIAGAGALGVPIIEDPNGRDNEGAAYANLNMSGGRRWCSARGYLWPVLDRLNLTVLTDCQALDLGFEGSRCVSVRHVRNGTTAETRASGGIVLALGAIDTPRLLMMSGIGDPGELKRLGLPVRLGLPGVGQNLQDHPLIRAVNFRSKRPLGPVRDNGGGSMVNWKTDAGLPQANVHAFPIQGLSAEDALADRYDLSGDVFAVGTGLMRSRSRGYLRLLSGKPGGAVEIQPNFLAEQGDMDDLVAAVDFVMEMAGTRAYADWFEGFAAPDRRLGRSEAGTFIRRGCSTFFHSCGTCKMGKDPLAVVDARLRVLGIEGLRIADASVIPVIPSCNTHAPVTMIGERAADFILESR</sequence>
<dbReference type="EMBL" id="PIUM01000004">
    <property type="protein sequence ID" value="PKU25472.1"/>
    <property type="molecule type" value="Genomic_DNA"/>
</dbReference>
<feature type="domain" description="Glucose-methanol-choline oxidoreductase N-terminal" evidence="8">
    <location>
        <begin position="263"/>
        <end position="277"/>
    </location>
</feature>
<dbReference type="PANTHER" id="PTHR11552">
    <property type="entry name" value="GLUCOSE-METHANOL-CHOLINE GMC OXIDOREDUCTASE"/>
    <property type="match status" value="1"/>
</dbReference>